<keyword evidence="9 12" id="KW-1133">Transmembrane helix</keyword>
<name>A0A0D6Z9T4_9BACI</name>
<keyword evidence="2" id="KW-1003">Cell membrane</keyword>
<evidence type="ECO:0000256" key="6">
    <source>
        <dbReference type="ARBA" id="ARBA00022741"/>
    </source>
</evidence>
<dbReference type="GO" id="GO:0000155">
    <property type="term" value="F:phosphorelay sensor kinase activity"/>
    <property type="evidence" value="ECO:0007669"/>
    <property type="project" value="InterPro"/>
</dbReference>
<dbReference type="Pfam" id="PF02743">
    <property type="entry name" value="dCache_1"/>
    <property type="match status" value="1"/>
</dbReference>
<keyword evidence="11 12" id="KW-0472">Membrane</keyword>
<dbReference type="SUPFAM" id="SSF158472">
    <property type="entry name" value="HAMP domain-like"/>
    <property type="match status" value="1"/>
</dbReference>
<keyword evidence="7 14" id="KW-0418">Kinase</keyword>
<feature type="domain" description="HAMP" evidence="13">
    <location>
        <begin position="330"/>
        <end position="381"/>
    </location>
</feature>
<dbReference type="OrthoDB" id="9776552at2"/>
<evidence type="ECO:0000256" key="8">
    <source>
        <dbReference type="ARBA" id="ARBA00022840"/>
    </source>
</evidence>
<evidence type="ECO:0000256" key="1">
    <source>
        <dbReference type="ARBA" id="ARBA00004651"/>
    </source>
</evidence>
<dbReference type="RefSeq" id="WP_044394143.1">
    <property type="nucleotide sequence ID" value="NZ_JXIQ01000095.1"/>
</dbReference>
<dbReference type="Pfam" id="PF06580">
    <property type="entry name" value="His_kinase"/>
    <property type="match status" value="1"/>
</dbReference>
<protein>
    <submittedName>
        <fullName evidence="14">Histidine kinase</fullName>
    </submittedName>
</protein>
<evidence type="ECO:0000256" key="9">
    <source>
        <dbReference type="ARBA" id="ARBA00022989"/>
    </source>
</evidence>
<dbReference type="Pfam" id="PF00672">
    <property type="entry name" value="HAMP"/>
    <property type="match status" value="1"/>
</dbReference>
<dbReference type="GO" id="GO:0005524">
    <property type="term" value="F:ATP binding"/>
    <property type="evidence" value="ECO:0007669"/>
    <property type="project" value="UniProtKB-KW"/>
</dbReference>
<evidence type="ECO:0000256" key="3">
    <source>
        <dbReference type="ARBA" id="ARBA00022553"/>
    </source>
</evidence>
<dbReference type="SMART" id="SM00387">
    <property type="entry name" value="HATPase_c"/>
    <property type="match status" value="1"/>
</dbReference>
<dbReference type="InterPro" id="IPR003660">
    <property type="entry name" value="HAMP_dom"/>
</dbReference>
<feature type="transmembrane region" description="Helical" evidence="12">
    <location>
        <begin position="309"/>
        <end position="333"/>
    </location>
</feature>
<dbReference type="InterPro" id="IPR036890">
    <property type="entry name" value="HATPase_C_sf"/>
</dbReference>
<dbReference type="SMART" id="SM00304">
    <property type="entry name" value="HAMP"/>
    <property type="match status" value="1"/>
</dbReference>
<dbReference type="SUPFAM" id="SSF55874">
    <property type="entry name" value="ATPase domain of HSP90 chaperone/DNA topoisomerase II/histidine kinase"/>
    <property type="match status" value="1"/>
</dbReference>
<keyword evidence="3" id="KW-0597">Phosphoprotein</keyword>
<keyword evidence="4" id="KW-0808">Transferase</keyword>
<dbReference type="AlphaFoldDB" id="A0A0D6Z9T4"/>
<dbReference type="PANTHER" id="PTHR34220:SF11">
    <property type="entry name" value="SENSOR PROTEIN KINASE HPTS"/>
    <property type="match status" value="1"/>
</dbReference>
<evidence type="ECO:0000256" key="10">
    <source>
        <dbReference type="ARBA" id="ARBA00023012"/>
    </source>
</evidence>
<evidence type="ECO:0000256" key="4">
    <source>
        <dbReference type="ARBA" id="ARBA00022679"/>
    </source>
</evidence>
<dbReference type="GO" id="GO:0005886">
    <property type="term" value="C:plasma membrane"/>
    <property type="evidence" value="ECO:0007669"/>
    <property type="project" value="UniProtKB-SubCell"/>
</dbReference>
<feature type="transmembrane region" description="Helical" evidence="12">
    <location>
        <begin position="21"/>
        <end position="41"/>
    </location>
</feature>
<dbReference type="PATRIC" id="fig|285983.3.peg.1097"/>
<dbReference type="InterPro" id="IPR010559">
    <property type="entry name" value="Sig_transdc_His_kin_internal"/>
</dbReference>
<dbReference type="Gene3D" id="3.30.450.20">
    <property type="entry name" value="PAS domain"/>
    <property type="match status" value="1"/>
</dbReference>
<evidence type="ECO:0000256" key="2">
    <source>
        <dbReference type="ARBA" id="ARBA00022475"/>
    </source>
</evidence>
<dbReference type="Pfam" id="PF02518">
    <property type="entry name" value="HATPase_c"/>
    <property type="match status" value="1"/>
</dbReference>
<dbReference type="PANTHER" id="PTHR34220">
    <property type="entry name" value="SENSOR HISTIDINE KINASE YPDA"/>
    <property type="match status" value="1"/>
</dbReference>
<keyword evidence="8" id="KW-0067">ATP-binding</keyword>
<evidence type="ECO:0000313" key="15">
    <source>
        <dbReference type="Proteomes" id="UP000032512"/>
    </source>
</evidence>
<dbReference type="CDD" id="cd06225">
    <property type="entry name" value="HAMP"/>
    <property type="match status" value="1"/>
</dbReference>
<keyword evidence="15" id="KW-1185">Reference proteome</keyword>
<dbReference type="PROSITE" id="PS50885">
    <property type="entry name" value="HAMP"/>
    <property type="match status" value="1"/>
</dbReference>
<dbReference type="EMBL" id="JXIQ01000095">
    <property type="protein sequence ID" value="KIY21786.1"/>
    <property type="molecule type" value="Genomic_DNA"/>
</dbReference>
<dbReference type="Gene3D" id="1.10.287.130">
    <property type="match status" value="1"/>
</dbReference>
<dbReference type="InterPro" id="IPR003594">
    <property type="entry name" value="HATPase_dom"/>
</dbReference>
<keyword evidence="10" id="KW-0902">Two-component regulatory system</keyword>
<evidence type="ECO:0000313" key="14">
    <source>
        <dbReference type="EMBL" id="KIY21786.1"/>
    </source>
</evidence>
<evidence type="ECO:0000256" key="7">
    <source>
        <dbReference type="ARBA" id="ARBA00022777"/>
    </source>
</evidence>
<proteinExistence type="predicted"/>
<evidence type="ECO:0000256" key="5">
    <source>
        <dbReference type="ARBA" id="ARBA00022692"/>
    </source>
</evidence>
<comment type="caution">
    <text evidence="14">The sequence shown here is derived from an EMBL/GenBank/DDBJ whole genome shotgun (WGS) entry which is preliminary data.</text>
</comment>
<dbReference type="InterPro" id="IPR033479">
    <property type="entry name" value="dCache_1"/>
</dbReference>
<accession>A0A0D6Z9T4</accession>
<dbReference type="InterPro" id="IPR050640">
    <property type="entry name" value="Bact_2-comp_sensor_kinase"/>
</dbReference>
<dbReference type="Proteomes" id="UP000032512">
    <property type="component" value="Unassembled WGS sequence"/>
</dbReference>
<evidence type="ECO:0000256" key="11">
    <source>
        <dbReference type="ARBA" id="ARBA00023136"/>
    </source>
</evidence>
<keyword evidence="6" id="KW-0547">Nucleotide-binding</keyword>
<comment type="subcellular location">
    <subcellularLocation>
        <location evidence="1">Cell membrane</location>
        <topology evidence="1">Multi-pass membrane protein</topology>
    </subcellularLocation>
</comment>
<dbReference type="Gene3D" id="3.30.565.10">
    <property type="entry name" value="Histidine kinase-like ATPase, C-terminal domain"/>
    <property type="match status" value="1"/>
</dbReference>
<evidence type="ECO:0000259" key="13">
    <source>
        <dbReference type="PROSITE" id="PS50885"/>
    </source>
</evidence>
<organism evidence="14 15">
    <name type="scientific">Mesobacillus subterraneus</name>
    <dbReference type="NCBI Taxonomy" id="285983"/>
    <lineage>
        <taxon>Bacteria</taxon>
        <taxon>Bacillati</taxon>
        <taxon>Bacillota</taxon>
        <taxon>Bacilli</taxon>
        <taxon>Bacillales</taxon>
        <taxon>Bacillaceae</taxon>
        <taxon>Mesobacillus</taxon>
    </lineage>
</organism>
<keyword evidence="5 12" id="KW-0812">Transmembrane</keyword>
<sequence>MMKRLNTFKNLTLKYKLIISFSSFIIIPFLAVGGTLSWLYLDSNRNMTLSAASLNNDQIIRNIDTTLNSIFRLTMYPIHDQEIFEILRKDYSKLKNPGFERSKDFDRVNAVIQNNILLYSDVIDSVTLYHMKDKIIIGRSNVQFVDYSYLKKDYLNESYIKEILSKNGELVPIGVHSDRLTKKKEYVVSVGRAIVDPYTSEDIGIILINIDIDKLKQFWSNIGFTEHTEFYLLDKENVIIHSRDTTDIGQHLNTVFKDTIVYKNRIQEQKVNEQDAFVLTSTSDISEWRAVTVIPKRELFQLLNTILKLMFIIITFGLILSILASIYIATGITKPLSILEKKMQQVSEGDLDIKVGLTGGDIGRISTTIDAMLDQIRNLISKIYLEESEKRKHEMLAMQSQIRPHFMYNTLNVIKWMAKMQGASGIEDALNSFSSVIKFTAKTEGDLVTVKEETDFIKDYIQILDLRYFNKFDVKYEIEEDVLEYKTLKFLLQPLVENAVFHGFDEVEEKGLLEIKVYKENDKLILIVKDNGSGIPDEKIDDSQTSNQKLNSIGIGNIKKRIELNFGKEYGLYLTSQKNHGTIAKMELPIMK</sequence>
<evidence type="ECO:0000256" key="12">
    <source>
        <dbReference type="SAM" id="Phobius"/>
    </source>
</evidence>
<gene>
    <name evidence="14" type="ORF">UB32_12125</name>
</gene>
<reference evidence="14 15" key="1">
    <citation type="submission" date="2015-01" db="EMBL/GenBank/DDBJ databases">
        <title>Draft genome sequences of the supercritical CO2 tolerant bacteria Bacillus subterraneus MITOT1 and Bacillus cereus MIT0214.</title>
        <authorList>
            <person name="Peet K.C."/>
            <person name="Thompson J.R."/>
        </authorList>
    </citation>
    <scope>NUCLEOTIDE SEQUENCE [LARGE SCALE GENOMIC DNA]</scope>
    <source>
        <strain evidence="14 15">MITOT1</strain>
    </source>
</reference>